<evidence type="ECO:0000313" key="3">
    <source>
        <dbReference type="Proteomes" id="UP001174909"/>
    </source>
</evidence>
<evidence type="ECO:0000313" key="2">
    <source>
        <dbReference type="EMBL" id="CAI8005440.1"/>
    </source>
</evidence>
<keyword evidence="1" id="KW-0812">Transmembrane</keyword>
<feature type="transmembrane region" description="Helical" evidence="1">
    <location>
        <begin position="12"/>
        <end position="37"/>
    </location>
</feature>
<feature type="transmembrane region" description="Helical" evidence="1">
    <location>
        <begin position="83"/>
        <end position="105"/>
    </location>
</feature>
<reference evidence="2" key="1">
    <citation type="submission" date="2023-03" db="EMBL/GenBank/DDBJ databases">
        <authorList>
            <person name="Steffen K."/>
            <person name="Cardenas P."/>
        </authorList>
    </citation>
    <scope>NUCLEOTIDE SEQUENCE</scope>
</reference>
<sequence>MMAAHPEQARRWMRWAWVCGMVWWVWTMGVLVVWMAAPVLAVSEVEGSTPAIPPAKLLIYYGIEGFVMALLALGVMRYWRPPAVLLTVGFVVSRIVLIMLGLITLDNFRDAIWLAIYGGLLFAFVRGIQGAYSYHWFTRPPLPERT</sequence>
<feature type="transmembrane region" description="Helical" evidence="1">
    <location>
        <begin position="111"/>
        <end position="129"/>
    </location>
</feature>
<organism evidence="2 3">
    <name type="scientific">Geodia barretti</name>
    <name type="common">Barrett's horny sponge</name>
    <dbReference type="NCBI Taxonomy" id="519541"/>
    <lineage>
        <taxon>Eukaryota</taxon>
        <taxon>Metazoa</taxon>
        <taxon>Porifera</taxon>
        <taxon>Demospongiae</taxon>
        <taxon>Heteroscleromorpha</taxon>
        <taxon>Tetractinellida</taxon>
        <taxon>Astrophorina</taxon>
        <taxon>Geodiidae</taxon>
        <taxon>Geodia</taxon>
    </lineage>
</organism>
<proteinExistence type="predicted"/>
<evidence type="ECO:0000256" key="1">
    <source>
        <dbReference type="SAM" id="Phobius"/>
    </source>
</evidence>
<protein>
    <submittedName>
        <fullName evidence="2">Uncharacterized protein</fullName>
    </submittedName>
</protein>
<feature type="transmembrane region" description="Helical" evidence="1">
    <location>
        <begin position="57"/>
        <end position="76"/>
    </location>
</feature>
<dbReference type="EMBL" id="CASHTH010000611">
    <property type="protein sequence ID" value="CAI8005440.1"/>
    <property type="molecule type" value="Genomic_DNA"/>
</dbReference>
<keyword evidence="1" id="KW-1133">Transmembrane helix</keyword>
<comment type="caution">
    <text evidence="2">The sequence shown here is derived from an EMBL/GenBank/DDBJ whole genome shotgun (WGS) entry which is preliminary data.</text>
</comment>
<dbReference type="AlphaFoldDB" id="A0AA35W871"/>
<keyword evidence="1" id="KW-0472">Membrane</keyword>
<name>A0AA35W871_GEOBA</name>
<accession>A0AA35W871</accession>
<gene>
    <name evidence="2" type="ORF">GBAR_LOCUS4231</name>
</gene>
<dbReference type="Proteomes" id="UP001174909">
    <property type="component" value="Unassembled WGS sequence"/>
</dbReference>
<keyword evidence="3" id="KW-1185">Reference proteome</keyword>